<feature type="transmembrane region" description="Helical" evidence="9">
    <location>
        <begin position="431"/>
        <end position="454"/>
    </location>
</feature>
<evidence type="ECO:0000256" key="4">
    <source>
        <dbReference type="ARBA" id="ARBA00022692"/>
    </source>
</evidence>
<accession>A0A0D2AG85</accession>
<feature type="transmembrane region" description="Helical" evidence="9">
    <location>
        <begin position="466"/>
        <end position="488"/>
    </location>
</feature>
<feature type="transmembrane region" description="Helical" evidence="9">
    <location>
        <begin position="399"/>
        <end position="419"/>
    </location>
</feature>
<comment type="subcellular location">
    <subcellularLocation>
        <location evidence="1">Membrane</location>
        <topology evidence="1">Multi-pass membrane protein</topology>
    </subcellularLocation>
</comment>
<dbReference type="InterPro" id="IPR036259">
    <property type="entry name" value="MFS_trans_sf"/>
</dbReference>
<keyword evidence="4 9" id="KW-0812">Transmembrane</keyword>
<dbReference type="PROSITE" id="PS00217">
    <property type="entry name" value="SUGAR_TRANSPORT_2"/>
    <property type="match status" value="1"/>
</dbReference>
<feature type="transmembrane region" description="Helical" evidence="9">
    <location>
        <begin position="186"/>
        <end position="204"/>
    </location>
</feature>
<sequence>MVGVGGSLRRPHIKTEEAINITSQAHPTDTYPRNSHFGEGTIASNTSQHQGFHRGSNSVFMDEVNSNRYKRSNARLIRYCLVPATLAVIYGMGVAQTSGFLAMTEYNQDFGEYNSATGTKALTAPQISGLTGTTLGAACVSAIFAGTVGTRYGRKIGLTLAALLYVIGLILNSAATSYAFVIVGKVILGLAVGLAANFVIAYWAETSPVKMRGLITLLYGAITNLAQFVGACIVKGTSELTTSWAWRGSLMTEFIPPLILLIFIYWIPETPRWYASHGKNAQARKSMCQVRGPTWPEEDIDAEVDDIVGMLEIERQLEGSSSWIHCFQGTDLRRTLLAIAALLGQEFSGVAFIAGYGTLFFSLSGVTDPFTTNVISSMCGIAGSLTSFVLIKYVGRRKILIVGTVVQTFCMFAFAIIGVATPGTHAAAKSLVAFVCIFNFSYGASWGPVAFVLIGELPSTKLRSKTLALATSVGWSFNVLISVGMPYLLSDAYVMLGTKVGFIFGGTELLAFIFAFFFLPETKDRTLEEIDEMFMNKVPAWEFKNYVTTKTVRGISVGSEMVNVIGQDKGAISHVDRAA</sequence>
<evidence type="ECO:0000313" key="12">
    <source>
        <dbReference type="Proteomes" id="UP000054466"/>
    </source>
</evidence>
<gene>
    <name evidence="11" type="ORF">PV07_12074</name>
</gene>
<dbReference type="EMBL" id="KN847046">
    <property type="protein sequence ID" value="KIW23912.1"/>
    <property type="molecule type" value="Genomic_DNA"/>
</dbReference>
<dbReference type="InterPro" id="IPR005829">
    <property type="entry name" value="Sugar_transporter_CS"/>
</dbReference>
<dbReference type="InterPro" id="IPR005828">
    <property type="entry name" value="MFS_sugar_transport-like"/>
</dbReference>
<evidence type="ECO:0000256" key="7">
    <source>
        <dbReference type="RuleBase" id="RU003346"/>
    </source>
</evidence>
<dbReference type="FunFam" id="1.20.1250.20:FF:000078">
    <property type="entry name" value="MFS maltose transporter, putative"/>
    <property type="match status" value="1"/>
</dbReference>
<evidence type="ECO:0000313" key="11">
    <source>
        <dbReference type="EMBL" id="KIW23912.1"/>
    </source>
</evidence>
<feature type="domain" description="Major facilitator superfamily (MFS) profile" evidence="10">
    <location>
        <begin position="79"/>
        <end position="523"/>
    </location>
</feature>
<dbReference type="GO" id="GO:0005351">
    <property type="term" value="F:carbohydrate:proton symporter activity"/>
    <property type="evidence" value="ECO:0007669"/>
    <property type="project" value="TreeGrafter"/>
</dbReference>
<evidence type="ECO:0000256" key="3">
    <source>
        <dbReference type="ARBA" id="ARBA00022448"/>
    </source>
</evidence>
<feature type="transmembrane region" description="Helical" evidence="9">
    <location>
        <begin position="244"/>
        <end position="267"/>
    </location>
</feature>
<dbReference type="HOGENOM" id="CLU_001265_30_1_1"/>
<feature type="compositionally biased region" description="Polar residues" evidence="8">
    <location>
        <begin position="20"/>
        <end position="33"/>
    </location>
</feature>
<keyword evidence="3 7" id="KW-0813">Transport</keyword>
<evidence type="ECO:0000256" key="8">
    <source>
        <dbReference type="SAM" id="MobiDB-lite"/>
    </source>
</evidence>
<feature type="transmembrane region" description="Helical" evidence="9">
    <location>
        <begin position="374"/>
        <end position="394"/>
    </location>
</feature>
<evidence type="ECO:0000256" key="6">
    <source>
        <dbReference type="ARBA" id="ARBA00023136"/>
    </source>
</evidence>
<organism evidence="11 12">
    <name type="scientific">Cladophialophora immunda</name>
    <dbReference type="NCBI Taxonomy" id="569365"/>
    <lineage>
        <taxon>Eukaryota</taxon>
        <taxon>Fungi</taxon>
        <taxon>Dikarya</taxon>
        <taxon>Ascomycota</taxon>
        <taxon>Pezizomycotina</taxon>
        <taxon>Eurotiomycetes</taxon>
        <taxon>Chaetothyriomycetidae</taxon>
        <taxon>Chaetothyriales</taxon>
        <taxon>Herpotrichiellaceae</taxon>
        <taxon>Cladophialophora</taxon>
    </lineage>
</organism>
<keyword evidence="12" id="KW-1185">Reference proteome</keyword>
<comment type="similarity">
    <text evidence="2 7">Belongs to the major facilitator superfamily. Sugar transporter (TC 2.A.1.1) family.</text>
</comment>
<dbReference type="InterPro" id="IPR003663">
    <property type="entry name" value="Sugar/inositol_transpt"/>
</dbReference>
<feature type="transmembrane region" description="Helical" evidence="9">
    <location>
        <begin position="160"/>
        <end position="180"/>
    </location>
</feature>
<evidence type="ECO:0000256" key="9">
    <source>
        <dbReference type="SAM" id="Phobius"/>
    </source>
</evidence>
<dbReference type="GO" id="GO:0016020">
    <property type="term" value="C:membrane"/>
    <property type="evidence" value="ECO:0007669"/>
    <property type="project" value="UniProtKB-SubCell"/>
</dbReference>
<keyword evidence="5 9" id="KW-1133">Transmembrane helix</keyword>
<feature type="transmembrane region" description="Helical" evidence="9">
    <location>
        <begin position="336"/>
        <end position="362"/>
    </location>
</feature>
<evidence type="ECO:0000256" key="1">
    <source>
        <dbReference type="ARBA" id="ARBA00004141"/>
    </source>
</evidence>
<evidence type="ECO:0000259" key="10">
    <source>
        <dbReference type="PROSITE" id="PS50850"/>
    </source>
</evidence>
<name>A0A0D2AG85_9EURO</name>
<dbReference type="InterPro" id="IPR050360">
    <property type="entry name" value="MFS_Sugar_Transporters"/>
</dbReference>
<evidence type="ECO:0000256" key="5">
    <source>
        <dbReference type="ARBA" id="ARBA00022989"/>
    </source>
</evidence>
<keyword evidence="6 9" id="KW-0472">Membrane</keyword>
<feature type="transmembrane region" description="Helical" evidence="9">
    <location>
        <begin position="216"/>
        <end position="238"/>
    </location>
</feature>
<dbReference type="Proteomes" id="UP000054466">
    <property type="component" value="Unassembled WGS sequence"/>
</dbReference>
<dbReference type="Pfam" id="PF00083">
    <property type="entry name" value="Sugar_tr"/>
    <property type="match status" value="1"/>
</dbReference>
<dbReference type="NCBIfam" id="TIGR00879">
    <property type="entry name" value="SP"/>
    <property type="match status" value="1"/>
</dbReference>
<proteinExistence type="inferred from homology"/>
<dbReference type="InterPro" id="IPR020846">
    <property type="entry name" value="MFS_dom"/>
</dbReference>
<dbReference type="PROSITE" id="PS50850">
    <property type="entry name" value="MFS"/>
    <property type="match status" value="1"/>
</dbReference>
<dbReference type="GeneID" id="27351268"/>
<dbReference type="PANTHER" id="PTHR48022:SF10">
    <property type="entry name" value="MAJOR FACILITATOR SUPERFAMILY (MFS) PROFILE DOMAIN-CONTAINING PROTEIN"/>
    <property type="match status" value="1"/>
</dbReference>
<dbReference type="VEuPathDB" id="FungiDB:PV07_12074"/>
<protein>
    <recommendedName>
        <fullName evidence="10">Major facilitator superfamily (MFS) profile domain-containing protein</fullName>
    </recommendedName>
</protein>
<feature type="transmembrane region" description="Helical" evidence="9">
    <location>
        <begin position="500"/>
        <end position="519"/>
    </location>
</feature>
<dbReference type="OrthoDB" id="6133115at2759"/>
<dbReference type="Gene3D" id="1.20.1250.20">
    <property type="entry name" value="MFS general substrate transporter like domains"/>
    <property type="match status" value="1"/>
</dbReference>
<dbReference type="PANTHER" id="PTHR48022">
    <property type="entry name" value="PLASTIDIC GLUCOSE TRANSPORTER 4"/>
    <property type="match status" value="1"/>
</dbReference>
<evidence type="ECO:0000256" key="2">
    <source>
        <dbReference type="ARBA" id="ARBA00010992"/>
    </source>
</evidence>
<feature type="region of interest" description="Disordered" evidence="8">
    <location>
        <begin position="13"/>
        <end position="51"/>
    </location>
</feature>
<feature type="transmembrane region" description="Helical" evidence="9">
    <location>
        <begin position="127"/>
        <end position="148"/>
    </location>
</feature>
<dbReference type="RefSeq" id="XP_016244128.1">
    <property type="nucleotide sequence ID" value="XM_016399566.1"/>
</dbReference>
<dbReference type="SUPFAM" id="SSF103473">
    <property type="entry name" value="MFS general substrate transporter"/>
    <property type="match status" value="1"/>
</dbReference>
<feature type="compositionally biased region" description="Polar residues" evidence="8">
    <location>
        <begin position="42"/>
        <end position="51"/>
    </location>
</feature>
<feature type="transmembrane region" description="Helical" evidence="9">
    <location>
        <begin position="76"/>
        <end position="95"/>
    </location>
</feature>
<dbReference type="AlphaFoldDB" id="A0A0D2AG85"/>
<reference evidence="11 12" key="1">
    <citation type="submission" date="2015-01" db="EMBL/GenBank/DDBJ databases">
        <title>The Genome Sequence of Cladophialophora immunda CBS83496.</title>
        <authorList>
            <consortium name="The Broad Institute Genomics Platform"/>
            <person name="Cuomo C."/>
            <person name="de Hoog S."/>
            <person name="Gorbushina A."/>
            <person name="Stielow B."/>
            <person name="Teixiera M."/>
            <person name="Abouelleil A."/>
            <person name="Chapman S.B."/>
            <person name="Priest M."/>
            <person name="Young S.K."/>
            <person name="Wortman J."/>
            <person name="Nusbaum C."/>
            <person name="Birren B."/>
        </authorList>
    </citation>
    <scope>NUCLEOTIDE SEQUENCE [LARGE SCALE GENOMIC DNA]</scope>
    <source>
        <strain evidence="11 12">CBS 83496</strain>
    </source>
</reference>